<dbReference type="InterPro" id="IPR004367">
    <property type="entry name" value="Cyclin_C-dom"/>
</dbReference>
<reference evidence="7 8" key="2">
    <citation type="submission" date="2017-04" db="EMBL/GenBank/DDBJ databases">
        <title>CpG methylation of centromeres and impact of large insertions on vertebrate speciation.</title>
        <authorList>
            <person name="Ichikawa K."/>
            <person name="Yoshimura J."/>
            <person name="Morishita S."/>
        </authorList>
    </citation>
    <scope>NUCLEOTIDE SEQUENCE</scope>
    <source>
        <strain evidence="7 8">HSOK</strain>
    </source>
</reference>
<dbReference type="InterPro" id="IPR039361">
    <property type="entry name" value="Cyclin"/>
</dbReference>
<comment type="function">
    <text evidence="1">Essential for the control of the cell cycle at the G2/M (mitosis) transition.</text>
</comment>
<dbReference type="PANTHER" id="PTHR10177">
    <property type="entry name" value="CYCLINS"/>
    <property type="match status" value="1"/>
</dbReference>
<keyword evidence="2 4" id="KW-0195">Cyclin</keyword>
<evidence type="ECO:0000259" key="6">
    <source>
        <dbReference type="SMART" id="SM01332"/>
    </source>
</evidence>
<evidence type="ECO:0000256" key="2">
    <source>
        <dbReference type="ARBA" id="ARBA00023127"/>
    </source>
</evidence>
<evidence type="ECO:0000313" key="7">
    <source>
        <dbReference type="Ensembl" id="ENSORLP00015024113.1"/>
    </source>
</evidence>
<dbReference type="SUPFAM" id="SSF47954">
    <property type="entry name" value="Cyclin-like"/>
    <property type="match status" value="2"/>
</dbReference>
<proteinExistence type="inferred from homology"/>
<dbReference type="AlphaFoldDB" id="A0A3P9IW65"/>
<feature type="domain" description="Cyclin-like" evidence="5">
    <location>
        <begin position="167"/>
        <end position="257"/>
    </location>
</feature>
<dbReference type="InterPro" id="IPR013763">
    <property type="entry name" value="Cyclin-like_dom"/>
</dbReference>
<sequence length="316" mass="34772">MMEGFVPGLDAENTPKMRTVVVIRAGTDPTVTGDLRVLLNLRALEGASPDSRCTSEQRDIQPYMRRILTVWMFKVCEEQLCEQEVFPLAAHYLDSYLKRFWIEKSSLQLLGTVCMFVASKMRETVPLTASKLAIYTDNSISAADILQWEVMVVSRLGWCLASVVPSDFLEPILQALPFVHPLNIQNMRRHVHYYIALAAMDCRFSAFLPSTLACACVTAAVQTLAAGNSSDSVLKLLSDLLAADLSSVMGCHKLLASVLDVSLPPCFQGGIGRSNTNSSRFRCISADAKDTNCPSLENLTQRVEGNEMSEGGKPKK</sequence>
<reference evidence="7" key="3">
    <citation type="submission" date="2025-08" db="UniProtKB">
        <authorList>
            <consortium name="Ensembl"/>
        </authorList>
    </citation>
    <scope>IDENTIFICATION</scope>
    <source>
        <strain evidence="7">HSOK</strain>
    </source>
</reference>
<dbReference type="Pfam" id="PF00134">
    <property type="entry name" value="Cyclin_N"/>
    <property type="match status" value="1"/>
</dbReference>
<accession>A0A3P9IW65</accession>
<feature type="domain" description="Cyclin C-terminal" evidence="6">
    <location>
        <begin position="163"/>
        <end position="292"/>
    </location>
</feature>
<comment type="subunit">
    <text evidence="3">Interacts with the CDK1 protein kinase to form a serine/threonine kinase holoenzyme complex also known as maturation promoting factor (MPF). The cyclin subunit imparts substrate specificity to the complex.</text>
</comment>
<dbReference type="Gene3D" id="1.10.472.10">
    <property type="entry name" value="Cyclin-like"/>
    <property type="match status" value="2"/>
</dbReference>
<dbReference type="Ensembl" id="ENSORLT00015008781.1">
    <property type="protein sequence ID" value="ENSORLP00015024113.1"/>
    <property type="gene ID" value="ENSORLG00015000929.1"/>
</dbReference>
<comment type="similarity">
    <text evidence="4">Belongs to the cyclin family.</text>
</comment>
<organism evidence="7 8">
    <name type="scientific">Oryzias latipes</name>
    <name type="common">Japanese rice fish</name>
    <name type="synonym">Japanese killifish</name>
    <dbReference type="NCBI Taxonomy" id="8090"/>
    <lineage>
        <taxon>Eukaryota</taxon>
        <taxon>Metazoa</taxon>
        <taxon>Chordata</taxon>
        <taxon>Craniata</taxon>
        <taxon>Vertebrata</taxon>
        <taxon>Euteleostomi</taxon>
        <taxon>Actinopterygii</taxon>
        <taxon>Neopterygii</taxon>
        <taxon>Teleostei</taxon>
        <taxon>Neoteleostei</taxon>
        <taxon>Acanthomorphata</taxon>
        <taxon>Ovalentaria</taxon>
        <taxon>Atherinomorphae</taxon>
        <taxon>Beloniformes</taxon>
        <taxon>Adrianichthyidae</taxon>
        <taxon>Oryziinae</taxon>
        <taxon>Oryzias</taxon>
    </lineage>
</organism>
<dbReference type="CDD" id="cd20516">
    <property type="entry name" value="CYCLIN_CCND_rpt2"/>
    <property type="match status" value="1"/>
</dbReference>
<evidence type="ECO:0000256" key="4">
    <source>
        <dbReference type="RuleBase" id="RU000383"/>
    </source>
</evidence>
<evidence type="ECO:0000313" key="8">
    <source>
        <dbReference type="Proteomes" id="UP000265200"/>
    </source>
</evidence>
<evidence type="ECO:0000256" key="3">
    <source>
        <dbReference type="ARBA" id="ARBA00025821"/>
    </source>
</evidence>
<feature type="domain" description="Cyclin-like" evidence="5">
    <location>
        <begin position="70"/>
        <end position="154"/>
    </location>
</feature>
<name>A0A3P9IW65_ORYLA</name>
<dbReference type="SMART" id="SM01332">
    <property type="entry name" value="Cyclin_C"/>
    <property type="match status" value="1"/>
</dbReference>
<dbReference type="InterPro" id="IPR006671">
    <property type="entry name" value="Cyclin_N"/>
</dbReference>
<evidence type="ECO:0000256" key="1">
    <source>
        <dbReference type="ARBA" id="ARBA00003222"/>
    </source>
</evidence>
<dbReference type="FunFam" id="1.10.472.10:FF:000003">
    <property type="entry name" value="G1/S-specific cyclin-D2"/>
    <property type="match status" value="1"/>
</dbReference>
<protein>
    <submittedName>
        <fullName evidence="7">Cyclin D3</fullName>
    </submittedName>
</protein>
<dbReference type="Proteomes" id="UP000265200">
    <property type="component" value="Chromosome 5"/>
</dbReference>
<dbReference type="SMART" id="SM00385">
    <property type="entry name" value="CYCLIN"/>
    <property type="match status" value="2"/>
</dbReference>
<dbReference type="InterPro" id="IPR036915">
    <property type="entry name" value="Cyclin-like_sf"/>
</dbReference>
<reference evidence="7" key="4">
    <citation type="submission" date="2025-09" db="UniProtKB">
        <authorList>
            <consortium name="Ensembl"/>
        </authorList>
    </citation>
    <scope>IDENTIFICATION</scope>
    <source>
        <strain evidence="7">HSOK</strain>
    </source>
</reference>
<reference key="1">
    <citation type="journal article" date="2007" name="Nature">
        <title>The medaka draft genome and insights into vertebrate genome evolution.</title>
        <authorList>
            <person name="Kasahara M."/>
            <person name="Naruse K."/>
            <person name="Sasaki S."/>
            <person name="Nakatani Y."/>
            <person name="Qu W."/>
            <person name="Ahsan B."/>
            <person name="Yamada T."/>
            <person name="Nagayasu Y."/>
            <person name="Doi K."/>
            <person name="Kasai Y."/>
            <person name="Jindo T."/>
            <person name="Kobayashi D."/>
            <person name="Shimada A."/>
            <person name="Toyoda A."/>
            <person name="Kuroki Y."/>
            <person name="Fujiyama A."/>
            <person name="Sasaki T."/>
            <person name="Shimizu A."/>
            <person name="Asakawa S."/>
            <person name="Shimizu N."/>
            <person name="Hashimoto S."/>
            <person name="Yang J."/>
            <person name="Lee Y."/>
            <person name="Matsushima K."/>
            <person name="Sugano S."/>
            <person name="Sakaizumi M."/>
            <person name="Narita T."/>
            <person name="Ohishi K."/>
            <person name="Haga S."/>
            <person name="Ohta F."/>
            <person name="Nomoto H."/>
            <person name="Nogata K."/>
            <person name="Morishita T."/>
            <person name="Endo T."/>
            <person name="Shin-I T."/>
            <person name="Takeda H."/>
            <person name="Morishita S."/>
            <person name="Kohara Y."/>
        </authorList>
    </citation>
    <scope>NUCLEOTIDE SEQUENCE [LARGE SCALE GENOMIC DNA]</scope>
    <source>
        <strain>Hd-rR</strain>
    </source>
</reference>
<dbReference type="Pfam" id="PF02984">
    <property type="entry name" value="Cyclin_C"/>
    <property type="match status" value="1"/>
</dbReference>
<evidence type="ECO:0000259" key="5">
    <source>
        <dbReference type="SMART" id="SM00385"/>
    </source>
</evidence>